<dbReference type="SUPFAM" id="SSF52540">
    <property type="entry name" value="P-loop containing nucleoside triphosphate hydrolases"/>
    <property type="match status" value="1"/>
</dbReference>
<dbReference type="GO" id="GO:0016887">
    <property type="term" value="F:ATP hydrolysis activity"/>
    <property type="evidence" value="ECO:0007669"/>
    <property type="project" value="InterPro"/>
</dbReference>
<evidence type="ECO:0000256" key="1">
    <source>
        <dbReference type="ARBA" id="ARBA00006914"/>
    </source>
</evidence>
<keyword evidence="6" id="KW-1185">Reference proteome</keyword>
<organism evidence="5 6">
    <name type="scientific">Actinocrispum wychmicini</name>
    <dbReference type="NCBI Taxonomy" id="1213861"/>
    <lineage>
        <taxon>Bacteria</taxon>
        <taxon>Bacillati</taxon>
        <taxon>Actinomycetota</taxon>
        <taxon>Actinomycetes</taxon>
        <taxon>Pseudonocardiales</taxon>
        <taxon>Pseudonocardiaceae</taxon>
        <taxon>Actinocrispum</taxon>
    </lineage>
</organism>
<dbReference type="AlphaFoldDB" id="A0A4R2JRM4"/>
<evidence type="ECO:0000259" key="4">
    <source>
        <dbReference type="SMART" id="SM00382"/>
    </source>
</evidence>
<dbReference type="SMART" id="SM00382">
    <property type="entry name" value="AAA"/>
    <property type="match status" value="1"/>
</dbReference>
<dbReference type="Gene3D" id="1.10.8.60">
    <property type="match status" value="1"/>
</dbReference>
<reference evidence="5 6" key="1">
    <citation type="submission" date="2019-03" db="EMBL/GenBank/DDBJ databases">
        <title>Genomic Encyclopedia of Type Strains, Phase IV (KMG-IV): sequencing the most valuable type-strain genomes for metagenomic binning, comparative biology and taxonomic classification.</title>
        <authorList>
            <person name="Goeker M."/>
        </authorList>
    </citation>
    <scope>NUCLEOTIDE SEQUENCE [LARGE SCALE GENOMIC DNA]</scope>
    <source>
        <strain evidence="5 6">DSM 45934</strain>
    </source>
</reference>
<keyword evidence="2" id="KW-0547">Nucleotide-binding</keyword>
<dbReference type="InterPro" id="IPR003959">
    <property type="entry name" value="ATPase_AAA_core"/>
</dbReference>
<proteinExistence type="inferred from homology"/>
<dbReference type="Gene3D" id="3.40.50.300">
    <property type="entry name" value="P-loop containing nucleotide triphosphate hydrolases"/>
    <property type="match status" value="1"/>
</dbReference>
<protein>
    <submittedName>
        <fullName evidence="5">ATPase family protein associated with various cellular activities (AAA)</fullName>
    </submittedName>
</protein>
<accession>A0A4R2JRM4</accession>
<gene>
    <name evidence="5" type="ORF">EV192_104699</name>
</gene>
<evidence type="ECO:0000256" key="3">
    <source>
        <dbReference type="ARBA" id="ARBA00022840"/>
    </source>
</evidence>
<evidence type="ECO:0000313" key="5">
    <source>
        <dbReference type="EMBL" id="TCO59856.1"/>
    </source>
</evidence>
<keyword evidence="3" id="KW-0067">ATP-binding</keyword>
<dbReference type="CDD" id="cd19481">
    <property type="entry name" value="RecA-like_protease"/>
    <property type="match status" value="1"/>
</dbReference>
<dbReference type="PANTHER" id="PTHR23073">
    <property type="entry name" value="26S PROTEASOME REGULATORY SUBUNIT"/>
    <property type="match status" value="1"/>
</dbReference>
<dbReference type="InterPro" id="IPR003593">
    <property type="entry name" value="AAA+_ATPase"/>
</dbReference>
<evidence type="ECO:0000313" key="6">
    <source>
        <dbReference type="Proteomes" id="UP000295680"/>
    </source>
</evidence>
<comment type="caution">
    <text evidence="5">The sequence shown here is derived from an EMBL/GenBank/DDBJ whole genome shotgun (WGS) entry which is preliminary data.</text>
</comment>
<dbReference type="InterPro" id="IPR050221">
    <property type="entry name" value="26S_Proteasome_ATPase"/>
</dbReference>
<dbReference type="InterPro" id="IPR027417">
    <property type="entry name" value="P-loop_NTPase"/>
</dbReference>
<dbReference type="Pfam" id="PF00004">
    <property type="entry name" value="AAA"/>
    <property type="match status" value="1"/>
</dbReference>
<name>A0A4R2JRM4_9PSEU</name>
<sequence>MVQLGLVGTVAPDGSPVVLGVRGAAPQFAEPVCRVEVLATSQVTATAVRAEIESLVAEHDVLRGQVLAFGVSEHFGNELLTFLPRPDIGGDEVVLPAGVLESIEAHVVGIARHGERLLAAGQHLKRGLLLYGPPGTGKTHTMRYLMGRLPGSTIIILTGAAMRFIEKAAMLARRLQPSVVVLEDVDLIAQDRGYDPMGTGQPLLFSLLDAMDGVGGDADVTFLLTTNRASELERALADRPGRVDLAVELPLPDAAGRETLLQLYARGLRLTADLAPVVEATEGAPASFIKELLRRAALRSLAENSDADVHVGDAELTGALNEMYAARNNLTRALLGNPTS</sequence>
<dbReference type="GO" id="GO:0005524">
    <property type="term" value="F:ATP binding"/>
    <property type="evidence" value="ECO:0007669"/>
    <property type="project" value="UniProtKB-KW"/>
</dbReference>
<feature type="domain" description="AAA+ ATPase" evidence="4">
    <location>
        <begin position="124"/>
        <end position="253"/>
    </location>
</feature>
<comment type="similarity">
    <text evidence="1">Belongs to the AAA ATPase family.</text>
</comment>
<dbReference type="EMBL" id="SLWS01000004">
    <property type="protein sequence ID" value="TCO59856.1"/>
    <property type="molecule type" value="Genomic_DNA"/>
</dbReference>
<dbReference type="Proteomes" id="UP000295680">
    <property type="component" value="Unassembled WGS sequence"/>
</dbReference>
<evidence type="ECO:0000256" key="2">
    <source>
        <dbReference type="ARBA" id="ARBA00022741"/>
    </source>
</evidence>